<protein>
    <submittedName>
        <fullName evidence="11">Uncharacterized protein</fullName>
    </submittedName>
</protein>
<dbReference type="OrthoDB" id="2061016at2"/>
<gene>
    <name evidence="11" type="ORF">CG710_007790</name>
</gene>
<keyword evidence="9 10" id="KW-0472">Membrane</keyword>
<keyword evidence="5" id="KW-0808">Transferase</keyword>
<evidence type="ECO:0000256" key="2">
    <source>
        <dbReference type="ARBA" id="ARBA00004651"/>
    </source>
</evidence>
<dbReference type="GO" id="GO:0009103">
    <property type="term" value="P:lipopolysaccharide biosynthetic process"/>
    <property type="evidence" value="ECO:0007669"/>
    <property type="project" value="UniProtKB-ARBA"/>
</dbReference>
<keyword evidence="12" id="KW-1185">Reference proteome</keyword>
<keyword evidence="6 10" id="KW-0812">Transmembrane</keyword>
<organism evidence="11 12">
    <name type="scientific">Lachnotalea glycerini</name>
    <dbReference type="NCBI Taxonomy" id="1763509"/>
    <lineage>
        <taxon>Bacteria</taxon>
        <taxon>Bacillati</taxon>
        <taxon>Bacillota</taxon>
        <taxon>Clostridia</taxon>
        <taxon>Lachnospirales</taxon>
        <taxon>Lachnospiraceae</taxon>
        <taxon>Lachnotalea</taxon>
    </lineage>
</organism>
<name>A0A371JGC8_9FIRM</name>
<evidence type="ECO:0000313" key="12">
    <source>
        <dbReference type="Proteomes" id="UP000216411"/>
    </source>
</evidence>
<feature type="transmembrane region" description="Helical" evidence="10">
    <location>
        <begin position="335"/>
        <end position="355"/>
    </location>
</feature>
<feature type="transmembrane region" description="Helical" evidence="10">
    <location>
        <begin position="520"/>
        <end position="544"/>
    </location>
</feature>
<feature type="transmembrane region" description="Helical" evidence="10">
    <location>
        <begin position="551"/>
        <end position="571"/>
    </location>
</feature>
<evidence type="ECO:0000256" key="9">
    <source>
        <dbReference type="ARBA" id="ARBA00023136"/>
    </source>
</evidence>
<keyword evidence="3" id="KW-1003">Cell membrane</keyword>
<feature type="transmembrane region" description="Helical" evidence="10">
    <location>
        <begin position="496"/>
        <end position="514"/>
    </location>
</feature>
<evidence type="ECO:0000256" key="6">
    <source>
        <dbReference type="ARBA" id="ARBA00022692"/>
    </source>
</evidence>
<feature type="transmembrane region" description="Helical" evidence="10">
    <location>
        <begin position="471"/>
        <end position="489"/>
    </location>
</feature>
<keyword evidence="7" id="KW-0256">Endoplasmic reticulum</keyword>
<feature type="transmembrane region" description="Helical" evidence="10">
    <location>
        <begin position="209"/>
        <end position="229"/>
    </location>
</feature>
<feature type="transmembrane region" description="Helical" evidence="10">
    <location>
        <begin position="89"/>
        <end position="113"/>
    </location>
</feature>
<evidence type="ECO:0000256" key="10">
    <source>
        <dbReference type="SAM" id="Phobius"/>
    </source>
</evidence>
<dbReference type="PANTHER" id="PTHR33908">
    <property type="entry name" value="MANNOSYLTRANSFERASE YKCB-RELATED"/>
    <property type="match status" value="1"/>
</dbReference>
<dbReference type="GO" id="GO:0005886">
    <property type="term" value="C:plasma membrane"/>
    <property type="evidence" value="ECO:0007669"/>
    <property type="project" value="UniProtKB-SubCell"/>
</dbReference>
<feature type="transmembrane region" description="Helical" evidence="10">
    <location>
        <begin position="56"/>
        <end position="77"/>
    </location>
</feature>
<evidence type="ECO:0000256" key="8">
    <source>
        <dbReference type="ARBA" id="ARBA00022989"/>
    </source>
</evidence>
<proteinExistence type="predicted"/>
<feature type="transmembrane region" description="Helical" evidence="10">
    <location>
        <begin position="6"/>
        <end position="36"/>
    </location>
</feature>
<evidence type="ECO:0000256" key="3">
    <source>
        <dbReference type="ARBA" id="ARBA00022475"/>
    </source>
</evidence>
<dbReference type="InterPro" id="IPR005599">
    <property type="entry name" value="GPI_mannosylTrfase"/>
</dbReference>
<sequence length="735" mass="84066">MLNSWIIIMFISLVMTISVILLKKVLLLKATATILLPIMKINERIFYMRKDKIRQILYLISLSILTLLTCTIIFMSINLNNAEFFSTFLYGYKVFFCIIFCACFVFIMLYILNSAFSKYHLDSKVIFPYFILFIIFSLQALFVVKMKVSLRYDTLKVFDEAVALLNGGTLSPEYSSGYFAKYPNNIPICIVTCLLLKLPKLFGIVSSNYMLYVQLVNVLLMDISFLFSFKLLCKIKNQKLGIMFLLLLLFNPLTYCIAPFYYTHTFSMVFSTGAIYFFVCCIQENNCLSKRLFYASLTGLLLSIGFKIRATVFIVAIALLLYLILNLKNFNKKSFIALTAFVGAVIVGFSSYYLVEQHYVKFNYNQTGYPATHWIMLGLQGTGGYNAADDAYTECFSTKAEKTKATEGVIIQRVKAMGLTGLLKLWRDKLEITWSDGTDDFIDNISMTADYSAKNDYISGSNNDILVSYCHIYYFMILFLMLISIIRAFMAKPEHYLYIVCLNLLGGILFHIFWEAGEVYSISFTCSIFVLAANGFDQCVTYLSSIKKTKFHSAIIASSTILTIFCIAYVGSKLTSISYTHYNYAMKQDLAEPDTTLPLLENTLFQTFKTSRSFNTIGVKVRNTLGTDNCSSYKFELLNSKDEILYVADIIGAWAFDKDYYRIEFDRIVSNDCEEFKIKITPNIVSDAHFLTFQSYDTGNYDIYQNGALYINDAKTNSDLTFIVLDKIEQPFWAN</sequence>
<dbReference type="EMBL" id="NOKA02000010">
    <property type="protein sequence ID" value="RDY31736.1"/>
    <property type="molecule type" value="Genomic_DNA"/>
</dbReference>
<feature type="transmembrane region" description="Helical" evidence="10">
    <location>
        <begin position="300"/>
        <end position="323"/>
    </location>
</feature>
<evidence type="ECO:0000256" key="4">
    <source>
        <dbReference type="ARBA" id="ARBA00022676"/>
    </source>
</evidence>
<reference evidence="11 12" key="1">
    <citation type="journal article" date="2017" name="Genome Announc.">
        <title>Draft Genome Sequence of a Sporulating and Motile Strain of Lachnotalea glycerini Isolated from Water in Quebec City, Canada.</title>
        <authorList>
            <person name="Maheux A.F."/>
            <person name="Boudreau D.K."/>
            <person name="Berube E."/>
            <person name="Boissinot M."/>
            <person name="Raymond F."/>
            <person name="Brodeur S."/>
            <person name="Corbeil J."/>
            <person name="Isabel S."/>
            <person name="Omar R.F."/>
            <person name="Bergeron M.G."/>
        </authorList>
    </citation>
    <scope>NUCLEOTIDE SEQUENCE [LARGE SCALE GENOMIC DNA]</scope>
    <source>
        <strain evidence="11 12">CCRI-19302</strain>
    </source>
</reference>
<feature type="transmembrane region" description="Helical" evidence="10">
    <location>
        <begin position="125"/>
        <end position="144"/>
    </location>
</feature>
<evidence type="ECO:0000256" key="7">
    <source>
        <dbReference type="ARBA" id="ARBA00022824"/>
    </source>
</evidence>
<feature type="transmembrane region" description="Helical" evidence="10">
    <location>
        <begin position="241"/>
        <end position="262"/>
    </location>
</feature>
<dbReference type="PANTHER" id="PTHR33908:SF11">
    <property type="entry name" value="MEMBRANE PROTEIN"/>
    <property type="match status" value="1"/>
</dbReference>
<comment type="subcellular location">
    <subcellularLocation>
        <location evidence="2">Cell membrane</location>
        <topology evidence="2">Multi-pass membrane protein</topology>
    </subcellularLocation>
    <subcellularLocation>
        <location evidence="1">Endoplasmic reticulum membrane</location>
    </subcellularLocation>
</comment>
<dbReference type="InterPro" id="IPR050297">
    <property type="entry name" value="LipidA_mod_glycosyltrf_83"/>
</dbReference>
<keyword evidence="4" id="KW-0328">Glycosyltransferase</keyword>
<dbReference type="AlphaFoldDB" id="A0A371JGC8"/>
<dbReference type="GO" id="GO:0016763">
    <property type="term" value="F:pentosyltransferase activity"/>
    <property type="evidence" value="ECO:0007669"/>
    <property type="project" value="TreeGrafter"/>
</dbReference>
<evidence type="ECO:0000313" key="11">
    <source>
        <dbReference type="EMBL" id="RDY31736.1"/>
    </source>
</evidence>
<keyword evidence="8 10" id="KW-1133">Transmembrane helix</keyword>
<evidence type="ECO:0000256" key="1">
    <source>
        <dbReference type="ARBA" id="ARBA00004586"/>
    </source>
</evidence>
<comment type="caution">
    <text evidence="11">The sequence shown here is derived from an EMBL/GenBank/DDBJ whole genome shotgun (WGS) entry which is preliminary data.</text>
</comment>
<dbReference type="Pfam" id="PF03901">
    <property type="entry name" value="Glyco_transf_22"/>
    <property type="match status" value="1"/>
</dbReference>
<dbReference type="Proteomes" id="UP000216411">
    <property type="component" value="Unassembled WGS sequence"/>
</dbReference>
<evidence type="ECO:0000256" key="5">
    <source>
        <dbReference type="ARBA" id="ARBA00022679"/>
    </source>
</evidence>
<accession>A0A371JGC8</accession>